<dbReference type="Pfam" id="PF22901">
    <property type="entry name" value="dsrm_Ferlin"/>
    <property type="match status" value="1"/>
</dbReference>
<name>A0ABP1NH91_XYLVO</name>
<reference evidence="11 12" key="1">
    <citation type="submission" date="2024-08" db="EMBL/GenBank/DDBJ databases">
        <authorList>
            <person name="Will J Nash"/>
            <person name="Angela Man"/>
            <person name="Seanna McTaggart"/>
            <person name="Kendall Baker"/>
            <person name="Tom Barker"/>
            <person name="Leah Catchpole"/>
            <person name="Alex Durrant"/>
            <person name="Karim Gharbi"/>
            <person name="Naomi Irish"/>
            <person name="Gemy Kaithakottil"/>
            <person name="Debby Ku"/>
            <person name="Aaliyah Providence"/>
            <person name="Felix Shaw"/>
            <person name="David Swarbreck"/>
            <person name="Chris Watkins"/>
            <person name="Ann M. McCartney"/>
            <person name="Giulio Formenti"/>
            <person name="Alice Mouton"/>
            <person name="Noel Vella"/>
            <person name="Bjorn M von Reumont"/>
            <person name="Adriana Vella"/>
            <person name="Wilfried Haerty"/>
        </authorList>
    </citation>
    <scope>NUCLEOTIDE SEQUENCE [LARGE SCALE GENOMIC DNA]</scope>
</reference>
<dbReference type="Pfam" id="PF00168">
    <property type="entry name" value="C2"/>
    <property type="match status" value="5"/>
</dbReference>
<keyword evidence="4" id="KW-0677">Repeat</keyword>
<dbReference type="CDD" id="cd04017">
    <property type="entry name" value="C2D_Ferlin"/>
    <property type="match status" value="1"/>
</dbReference>
<evidence type="ECO:0000313" key="12">
    <source>
        <dbReference type="Proteomes" id="UP001642520"/>
    </source>
</evidence>
<evidence type="ECO:0000313" key="11">
    <source>
        <dbReference type="EMBL" id="CAL7940390.1"/>
    </source>
</evidence>
<gene>
    <name evidence="11" type="ORF">XYLVIOL_LOCUS4471</name>
</gene>
<dbReference type="InterPro" id="IPR037724">
    <property type="entry name" value="C2E_Ferlin"/>
</dbReference>
<dbReference type="Pfam" id="PF08151">
    <property type="entry name" value="FerI"/>
    <property type="match status" value="1"/>
</dbReference>
<dbReference type="Pfam" id="PF16165">
    <property type="entry name" value="Ferlin_C"/>
    <property type="match status" value="1"/>
</dbReference>
<dbReference type="InterPro" id="IPR037723">
    <property type="entry name" value="C2D_Ferlin"/>
</dbReference>
<feature type="region of interest" description="Disordered" evidence="8">
    <location>
        <begin position="1580"/>
        <end position="1601"/>
    </location>
</feature>
<feature type="domain" description="C2" evidence="10">
    <location>
        <begin position="662"/>
        <end position="794"/>
    </location>
</feature>
<dbReference type="InterPro" id="IPR035892">
    <property type="entry name" value="C2_domain_sf"/>
</dbReference>
<dbReference type="Proteomes" id="UP001642520">
    <property type="component" value="Unassembled WGS sequence"/>
</dbReference>
<keyword evidence="5" id="KW-0106">Calcium</keyword>
<dbReference type="InterPro" id="IPR055072">
    <property type="entry name" value="Ferlin_DSRM"/>
</dbReference>
<dbReference type="Pfam" id="PF08150">
    <property type="entry name" value="FerB"/>
    <property type="match status" value="1"/>
</dbReference>
<organism evidence="11 12">
    <name type="scientific">Xylocopa violacea</name>
    <name type="common">Violet carpenter bee</name>
    <name type="synonym">Apis violacea</name>
    <dbReference type="NCBI Taxonomy" id="135666"/>
    <lineage>
        <taxon>Eukaryota</taxon>
        <taxon>Metazoa</taxon>
        <taxon>Ecdysozoa</taxon>
        <taxon>Arthropoda</taxon>
        <taxon>Hexapoda</taxon>
        <taxon>Insecta</taxon>
        <taxon>Pterygota</taxon>
        <taxon>Neoptera</taxon>
        <taxon>Endopterygota</taxon>
        <taxon>Hymenoptera</taxon>
        <taxon>Apocrita</taxon>
        <taxon>Aculeata</taxon>
        <taxon>Apoidea</taxon>
        <taxon>Anthophila</taxon>
        <taxon>Apidae</taxon>
        <taxon>Xylocopa</taxon>
        <taxon>Xylocopa</taxon>
    </lineage>
</organism>
<keyword evidence="3" id="KW-0479">Metal-binding</keyword>
<dbReference type="InterPro" id="IPR000008">
    <property type="entry name" value="C2_dom"/>
</dbReference>
<dbReference type="SMART" id="SM00239">
    <property type="entry name" value="C2"/>
    <property type="match status" value="5"/>
</dbReference>
<dbReference type="CDD" id="cd08374">
    <property type="entry name" value="C2F_Ferlin"/>
    <property type="match status" value="1"/>
</dbReference>
<evidence type="ECO:0000256" key="2">
    <source>
        <dbReference type="ARBA" id="ARBA00022692"/>
    </source>
</evidence>
<evidence type="ECO:0000256" key="1">
    <source>
        <dbReference type="ARBA" id="ARBA00004167"/>
    </source>
</evidence>
<evidence type="ECO:0000259" key="10">
    <source>
        <dbReference type="PROSITE" id="PS50004"/>
    </source>
</evidence>
<protein>
    <recommendedName>
        <fullName evidence="10">C2 domain-containing protein</fullName>
    </recommendedName>
</protein>
<dbReference type="InterPro" id="IPR032362">
    <property type="entry name" value="Ferlin_C"/>
</dbReference>
<dbReference type="PANTHER" id="PTHR12546:SF60">
    <property type="entry name" value="MISFIRE, ISOFORM F"/>
    <property type="match status" value="1"/>
</dbReference>
<dbReference type="EMBL" id="CAXAJV020001290">
    <property type="protein sequence ID" value="CAL7940390.1"/>
    <property type="molecule type" value="Genomic_DNA"/>
</dbReference>
<evidence type="ECO:0000256" key="6">
    <source>
        <dbReference type="ARBA" id="ARBA00022989"/>
    </source>
</evidence>
<dbReference type="PANTHER" id="PTHR12546">
    <property type="entry name" value="FER-1-LIKE"/>
    <property type="match status" value="1"/>
</dbReference>
<keyword evidence="2 9" id="KW-0812">Transmembrane</keyword>
<dbReference type="InterPro" id="IPR012968">
    <property type="entry name" value="FerIin_dom"/>
</dbReference>
<evidence type="ECO:0000256" key="4">
    <source>
        <dbReference type="ARBA" id="ARBA00022737"/>
    </source>
</evidence>
<accession>A0ABP1NH91</accession>
<sequence length="1657" mass="191020">MSPRKFRRSAYQVCVKILKARHLPQNANPMVVVKVGDRRKKTVVRERTDSPVYNEYFVFDLLCDHNELLSTKITIAVYLKSHLRFKFHGSTSFEVALVWDQPDRQYYHKWAMLMNPKDLSAGPKGYVKCNIAINAKGEKMRVQPDTEGEDDIEGNLLLPVGGEFLPFRQRACYVFTIYRADGLPDMSSVCVKNHFENVNPIVQISFAGMKGTTSQAWQTYGPRYNEKITFREMFPSLCQRVRIAIKHRIDSCRTCVVASCILNMSKISNSGENGFLPTFGPSFLHFYGPGSAEKSSCFGKCSTALPLYRGRVLLSLKTEMDDSETTSRISVETEAAAPIVERSLWRTEEYYLVAVIYDASMIDRRKFWTKSITFEISLGNAGNRQFGRSQCLEDTNGNQMPDRRLDFESETAARLTGTLDGEYNYVPLGSRKPCLCVRSRWPNLEWRMHNSNSLAFIADFLAEKLDKLEGMVAVEHPDAYKFYNETIRTTRSHCIRYLHTLDAGRYDDEGGTTKLDRHRVNLCREELESILQRIKINGELPSNHYTRIAMTHAYQYLRRVRKLREDPQHSLPDVFIWMMAGSKRVAFERFAAERVVYSEEATEKGPLCGRKVDVFLRNPKDEEEADYAACKLEMFLWLGNAEYLDACWSSIPAGYRIDYERHVDSFPKYLEYARSSAFQLRAHIFQGRFEPGMDASGLLDPIVRVAFHGYTASTRVIKQTLDPFWDQTLILPPRTVHGTKEYIKSNPPKVVLQVYDLDVCGSKEFCGRCAASPLVKLAEETYSPPDFPPKLEWYKFKSQRDCSGSVLAAFELIEIMDDESVDRPIDPSTQDIIYNIPEDIRPKMTSYRLEVIFWGVRDMRKINYVPVLNPRIVVECAGVDVKSEVMENAKKFSNYKQPHVLIDLDMPELDIYYPAVVIKAYDSRGFGCFKFAGVCIIPSVYAFLEQLITEEDYNARIYEAKSTLKSPWTKRQPPVILPLPIDHDPSKEDENEELIPYRKMSGKTSRILKILESVKKFLARFFSGRRRKGGKKVDRQPACEDESLDWWWKYFASMEEERSREAGSSSTSDQRRATFKVYNGELETQPEFAGFQDRLRTFELWKGRKSEDSGYDTDNYVGKFKGRICAYRWPHPSNLPCKTRSGRNAANGLCDDYPNSEPVKLLVRLYVVKGINLQPNDPLSGKSDPYLCIRLGKTYINDKKNYIPNQLNPTFGRLFEIDATFPQDYSMVVQVWDYDATTADDLIGETKIDLENRFYSRHRATCGISRRYRVEGYDRWRDRETPTQILEQLCKKNNLPSPEYGDDFVKIGRKRFPFVDERLKAEGVERMALDVLHQWQDFPICGCALVPEHLERRPLFNAVRPGLEQGKLELWIDMFQVDELPPKPAMDISPPVPEEYEIRVVVWNTEAVPLVDSQFLTGEKCSDIYVKGWILYNDYQKTDVHYNSLTGEGNFNWRFVFRVIYSKGERMMIVRRKISVFARSETEDKLPCKLHLQVWDSDHISPDDFLGALTLDLSKMPRGSPNSKNCTLKLLDPSLPTIDLFKVTRIKAWWPFERSLNAGQCVQAGKVELEMSILPAAEANEQPVGRGRDPPQNLPPPNRPDTSFSWFRNPWKAFRFVVCRHYKWRIICCLAFALLVLLVGCAIYAFPGYLVKRILGA</sequence>
<dbReference type="InterPro" id="IPR037725">
    <property type="entry name" value="C2F_Ferlin"/>
</dbReference>
<dbReference type="CDD" id="cd04037">
    <property type="entry name" value="C2E_Ferlin"/>
    <property type="match status" value="1"/>
</dbReference>
<dbReference type="SMART" id="SM01201">
    <property type="entry name" value="FerB"/>
    <property type="match status" value="1"/>
</dbReference>
<dbReference type="Gene3D" id="2.60.40.150">
    <property type="entry name" value="C2 domain"/>
    <property type="match status" value="5"/>
</dbReference>
<proteinExistence type="predicted"/>
<evidence type="ECO:0000256" key="8">
    <source>
        <dbReference type="SAM" id="MobiDB-lite"/>
    </source>
</evidence>
<evidence type="ECO:0000256" key="9">
    <source>
        <dbReference type="SAM" id="Phobius"/>
    </source>
</evidence>
<evidence type="ECO:0000256" key="7">
    <source>
        <dbReference type="ARBA" id="ARBA00023136"/>
    </source>
</evidence>
<comment type="caution">
    <text evidence="11">The sequence shown here is derived from an EMBL/GenBank/DDBJ whole genome shotgun (WGS) entry which is preliminary data.</text>
</comment>
<dbReference type="SMART" id="SM01202">
    <property type="entry name" value="FerI"/>
    <property type="match status" value="1"/>
</dbReference>
<feature type="domain" description="C2" evidence="10">
    <location>
        <begin position="1143"/>
        <end position="1263"/>
    </location>
</feature>
<evidence type="ECO:0000256" key="5">
    <source>
        <dbReference type="ARBA" id="ARBA00022837"/>
    </source>
</evidence>
<feature type="transmembrane region" description="Helical" evidence="9">
    <location>
        <begin position="1624"/>
        <end position="1646"/>
    </location>
</feature>
<keyword evidence="12" id="KW-1185">Reference proteome</keyword>
<keyword evidence="7 9" id="KW-0472">Membrane</keyword>
<keyword evidence="6 9" id="KW-1133">Transmembrane helix</keyword>
<feature type="domain" description="C2" evidence="10">
    <location>
        <begin position="152"/>
        <end position="278"/>
    </location>
</feature>
<comment type="subcellular location">
    <subcellularLocation>
        <location evidence="1">Membrane</location>
        <topology evidence="1">Single-pass membrane protein</topology>
    </subcellularLocation>
</comment>
<feature type="domain" description="C2" evidence="10">
    <location>
        <begin position="1378"/>
        <end position="1526"/>
    </location>
</feature>
<feature type="domain" description="C2" evidence="10">
    <location>
        <begin position="1"/>
        <end position="111"/>
    </location>
</feature>
<dbReference type="InterPro" id="IPR012561">
    <property type="entry name" value="Ferlin_B-domain"/>
</dbReference>
<dbReference type="PROSITE" id="PS50004">
    <property type="entry name" value="C2"/>
    <property type="match status" value="5"/>
</dbReference>
<evidence type="ECO:0000256" key="3">
    <source>
        <dbReference type="ARBA" id="ARBA00022723"/>
    </source>
</evidence>
<dbReference type="InterPro" id="IPR037721">
    <property type="entry name" value="Ferlin"/>
</dbReference>
<dbReference type="SUPFAM" id="SSF49562">
    <property type="entry name" value="C2 domain (Calcium/lipid-binding domain, CaLB)"/>
    <property type="match status" value="6"/>
</dbReference>